<evidence type="ECO:0000256" key="5">
    <source>
        <dbReference type="ARBA" id="ARBA00044949"/>
    </source>
</evidence>
<evidence type="ECO:0000256" key="9">
    <source>
        <dbReference type="ARBA" id="ARBA00048424"/>
    </source>
</evidence>
<keyword evidence="3" id="KW-0963">Cytoplasm</keyword>
<evidence type="ECO:0000256" key="3">
    <source>
        <dbReference type="ARBA" id="ARBA00022490"/>
    </source>
</evidence>
<gene>
    <name evidence="12" type="ORF">EX30DRAFT_57587</name>
</gene>
<dbReference type="InterPro" id="IPR020422">
    <property type="entry name" value="TYR_PHOSPHATASE_DUAL_dom"/>
</dbReference>
<reference evidence="12 13" key="1">
    <citation type="submission" date="2019-04" db="EMBL/GenBank/DDBJ databases">
        <title>Comparative genomics and transcriptomics to analyze fruiting body development in filamentous ascomycetes.</title>
        <authorList>
            <consortium name="DOE Joint Genome Institute"/>
            <person name="Lutkenhaus R."/>
            <person name="Traeger S."/>
            <person name="Breuer J."/>
            <person name="Kuo A."/>
            <person name="Lipzen A."/>
            <person name="Pangilinan J."/>
            <person name="Dilworth D."/>
            <person name="Sandor L."/>
            <person name="Poggeler S."/>
            <person name="Barry K."/>
            <person name="Grigoriev I.V."/>
            <person name="Nowrousian M."/>
        </authorList>
    </citation>
    <scope>NUCLEOTIDE SEQUENCE [LARGE SCALE GENOMIC DNA]</scope>
    <source>
        <strain evidence="12 13">CBS 389.68</strain>
    </source>
</reference>
<evidence type="ECO:0000256" key="6">
    <source>
        <dbReference type="ARBA" id="ARBA00047342"/>
    </source>
</evidence>
<feature type="region of interest" description="Disordered" evidence="10">
    <location>
        <begin position="60"/>
        <end position="81"/>
    </location>
</feature>
<dbReference type="Gene3D" id="3.90.190.10">
    <property type="entry name" value="Protein tyrosine phosphatase superfamily"/>
    <property type="match status" value="1"/>
</dbReference>
<dbReference type="PROSITE" id="PS50054">
    <property type="entry name" value="TYR_PHOSPHATASE_DUAL"/>
    <property type="match status" value="1"/>
</dbReference>
<feature type="region of interest" description="Disordered" evidence="10">
    <location>
        <begin position="98"/>
        <end position="130"/>
    </location>
</feature>
<feature type="compositionally biased region" description="Polar residues" evidence="10">
    <location>
        <begin position="98"/>
        <end position="110"/>
    </location>
</feature>
<dbReference type="InterPro" id="IPR016130">
    <property type="entry name" value="Tyr_Pase_AS"/>
</dbReference>
<protein>
    <recommendedName>
        <fullName evidence="2">diphosphoinositol-polyphosphate diphosphatase</fullName>
        <ecNumber evidence="2">3.6.1.52</ecNumber>
    </recommendedName>
</protein>
<comment type="similarity">
    <text evidence="5">Belongs to the protein-tyrosine phosphatase family. Atypical dual-specificity phosphatase Siw14-like subfamily.</text>
</comment>
<evidence type="ECO:0000256" key="4">
    <source>
        <dbReference type="ARBA" id="ARBA00022801"/>
    </source>
</evidence>
<dbReference type="GO" id="GO:0052840">
    <property type="term" value="F:inositol diphosphate tetrakisphosphate diphosphatase activity"/>
    <property type="evidence" value="ECO:0007669"/>
    <property type="project" value="TreeGrafter"/>
</dbReference>
<comment type="subcellular location">
    <subcellularLocation>
        <location evidence="1">Cytoplasm</location>
    </subcellularLocation>
</comment>
<evidence type="ECO:0000313" key="12">
    <source>
        <dbReference type="EMBL" id="TGZ80351.1"/>
    </source>
</evidence>
<dbReference type="FunFam" id="3.90.190.10:FF:000035">
    <property type="entry name" value="Tyrosine phosphatase, putative"/>
    <property type="match status" value="1"/>
</dbReference>
<dbReference type="PROSITE" id="PS00383">
    <property type="entry name" value="TYR_PHOSPHATASE_1"/>
    <property type="match status" value="1"/>
</dbReference>
<dbReference type="EMBL" id="ML220125">
    <property type="protein sequence ID" value="TGZ80351.1"/>
    <property type="molecule type" value="Genomic_DNA"/>
</dbReference>
<evidence type="ECO:0000259" key="11">
    <source>
        <dbReference type="PROSITE" id="PS50054"/>
    </source>
</evidence>
<dbReference type="Pfam" id="PF03162">
    <property type="entry name" value="Y_phosphatase2"/>
    <property type="match status" value="1"/>
</dbReference>
<comment type="catalytic activity">
    <reaction evidence="8">
        <text>1,5-bis(diphospho)-1D-myo-inositol 2,3,4,6-tetrakisphosphate + H2O = 1-diphospho-1D-myo-inositol 2,3,4,5,6-pentakisphosphate + phosphate + 2 H(+)</text>
        <dbReference type="Rhea" id="RHEA:79699"/>
        <dbReference type="ChEBI" id="CHEBI:15377"/>
        <dbReference type="ChEBI" id="CHEBI:15378"/>
        <dbReference type="ChEBI" id="CHEBI:43474"/>
        <dbReference type="ChEBI" id="CHEBI:74946"/>
        <dbReference type="ChEBI" id="CHEBI:77983"/>
        <dbReference type="EC" id="3.6.1.52"/>
    </reaction>
    <physiologicalReaction direction="left-to-right" evidence="8">
        <dbReference type="Rhea" id="RHEA:79700"/>
    </physiologicalReaction>
</comment>
<dbReference type="FunCoup" id="A0A4S2MUX9">
    <property type="interactions" value="122"/>
</dbReference>
<feature type="domain" description="Tyrosine-protein phosphatase" evidence="11">
    <location>
        <begin position="150"/>
        <end position="303"/>
    </location>
</feature>
<dbReference type="OrthoDB" id="6375174at2759"/>
<dbReference type="EC" id="3.6.1.52" evidence="2"/>
<accession>A0A4S2MUX9</accession>
<proteinExistence type="inferred from homology"/>
<sequence length="340" mass="37018">MPERTVCAQQSDDSSNPPSLPLHFPATTALSIVTSSASSATSSTITTTTTTAAFTGVTANSANSSQSLKSRRHDMNTHIPHRPTLSWSSSFCCTPATRTTSDSVLSSTKRPSSDIDLASPKSTRVLSPPPLKMARTASYPTMESFTCPDNFAVVTSSVYRSSFPKPENFSYIKKLGLKTILTLVPEPYPEENVAFMKENGITHYQIGMPGNNKGNPLADPQVPDDKISVALSIIFDRANHPILIHCNKGKHRTGCVVGCLRRFQGWSVPLAIEEYRKYAGIKARSRDMAKIENYSLKQCWETAKEGGWVPTASLVQEDEEEEVETGVTLMVTAPVGIKAQ</sequence>
<dbReference type="PANTHER" id="PTHR31126:SF48">
    <property type="entry name" value="INOSITOL PHOSPHATASE SIW14"/>
    <property type="match status" value="1"/>
</dbReference>
<dbReference type="PRINTS" id="PR01911">
    <property type="entry name" value="PFDSPHPHTASE"/>
</dbReference>
<dbReference type="InterPro" id="IPR020428">
    <property type="entry name" value="PFA-DSPs"/>
</dbReference>
<keyword evidence="4" id="KW-0378">Hydrolase</keyword>
<comment type="catalytic activity">
    <reaction evidence="7">
        <text>3,5-bis(diphospho)-1D-myo-inositol 1,2,4,6-tetrakisphosphate + H2O = 3-diphospho-1D-myo-inositol 1,2,4,5,6-pentakisphosphate + phosphate + 2 H(+)</text>
        <dbReference type="Rhea" id="RHEA:56312"/>
        <dbReference type="ChEBI" id="CHEBI:15377"/>
        <dbReference type="ChEBI" id="CHEBI:15378"/>
        <dbReference type="ChEBI" id="CHEBI:43474"/>
        <dbReference type="ChEBI" id="CHEBI:140372"/>
        <dbReference type="ChEBI" id="CHEBI:140374"/>
        <dbReference type="EC" id="3.6.1.52"/>
    </reaction>
    <physiologicalReaction direction="left-to-right" evidence="7">
        <dbReference type="Rhea" id="RHEA:56313"/>
    </physiologicalReaction>
</comment>
<dbReference type="AlphaFoldDB" id="A0A4S2MUX9"/>
<comment type="catalytic activity">
    <reaction evidence="9">
        <text>6-diphospho-1D-myo-inositol pentakisphosphate + H2O = 1D-myo-inositol hexakisphosphate + phosphate + H(+)</text>
        <dbReference type="Rhea" id="RHEA:79703"/>
        <dbReference type="ChEBI" id="CHEBI:15377"/>
        <dbReference type="ChEBI" id="CHEBI:15378"/>
        <dbReference type="ChEBI" id="CHEBI:43474"/>
        <dbReference type="ChEBI" id="CHEBI:58130"/>
        <dbReference type="ChEBI" id="CHEBI:230534"/>
        <dbReference type="EC" id="3.6.1.52"/>
    </reaction>
    <physiologicalReaction direction="left-to-right" evidence="9">
        <dbReference type="Rhea" id="RHEA:79704"/>
    </physiologicalReaction>
</comment>
<evidence type="ECO:0000256" key="2">
    <source>
        <dbReference type="ARBA" id="ARBA00012527"/>
    </source>
</evidence>
<evidence type="ECO:0000256" key="10">
    <source>
        <dbReference type="SAM" id="MobiDB-lite"/>
    </source>
</evidence>
<organism evidence="12 13">
    <name type="scientific">Ascodesmis nigricans</name>
    <dbReference type="NCBI Taxonomy" id="341454"/>
    <lineage>
        <taxon>Eukaryota</taxon>
        <taxon>Fungi</taxon>
        <taxon>Dikarya</taxon>
        <taxon>Ascomycota</taxon>
        <taxon>Pezizomycotina</taxon>
        <taxon>Pezizomycetes</taxon>
        <taxon>Pezizales</taxon>
        <taxon>Ascodesmidaceae</taxon>
        <taxon>Ascodesmis</taxon>
    </lineage>
</organism>
<evidence type="ECO:0000256" key="7">
    <source>
        <dbReference type="ARBA" id="ARBA00047562"/>
    </source>
</evidence>
<comment type="catalytic activity">
    <reaction evidence="6">
        <text>5-diphospho-1D-myo-inositol 1,2,3,4,6-pentakisphosphate + H2O = 1D-myo-inositol hexakisphosphate + phosphate + H(+)</text>
        <dbReference type="Rhea" id="RHEA:22384"/>
        <dbReference type="ChEBI" id="CHEBI:15377"/>
        <dbReference type="ChEBI" id="CHEBI:15378"/>
        <dbReference type="ChEBI" id="CHEBI:43474"/>
        <dbReference type="ChEBI" id="CHEBI:58130"/>
        <dbReference type="ChEBI" id="CHEBI:58628"/>
        <dbReference type="EC" id="3.6.1.52"/>
    </reaction>
    <physiologicalReaction direction="left-to-right" evidence="6">
        <dbReference type="Rhea" id="RHEA:22385"/>
    </physiologicalReaction>
</comment>
<dbReference type="GO" id="GO:0005737">
    <property type="term" value="C:cytoplasm"/>
    <property type="evidence" value="ECO:0007669"/>
    <property type="project" value="UniProtKB-SubCell"/>
</dbReference>
<feature type="region of interest" description="Disordered" evidence="10">
    <location>
        <begin position="1"/>
        <end position="22"/>
    </location>
</feature>
<dbReference type="InterPro" id="IPR004861">
    <property type="entry name" value="Siw14-like"/>
</dbReference>
<evidence type="ECO:0000256" key="1">
    <source>
        <dbReference type="ARBA" id="ARBA00004496"/>
    </source>
</evidence>
<dbReference type="InterPro" id="IPR029021">
    <property type="entry name" value="Prot-tyrosine_phosphatase-like"/>
</dbReference>
<dbReference type="PANTHER" id="PTHR31126">
    <property type="entry name" value="TYROSINE-PROTEIN PHOSPHATASE"/>
    <property type="match status" value="1"/>
</dbReference>
<evidence type="ECO:0000313" key="13">
    <source>
        <dbReference type="Proteomes" id="UP000298138"/>
    </source>
</evidence>
<dbReference type="SUPFAM" id="SSF52799">
    <property type="entry name" value="(Phosphotyrosine protein) phosphatases II"/>
    <property type="match status" value="1"/>
</dbReference>
<evidence type="ECO:0000256" key="8">
    <source>
        <dbReference type="ARBA" id="ARBA00047927"/>
    </source>
</evidence>
<keyword evidence="13" id="KW-1185">Reference proteome</keyword>
<dbReference type="STRING" id="341454.A0A4S2MUX9"/>
<name>A0A4S2MUX9_9PEZI</name>
<dbReference type="Proteomes" id="UP000298138">
    <property type="component" value="Unassembled WGS sequence"/>
</dbReference>
<dbReference type="InParanoid" id="A0A4S2MUX9"/>
<dbReference type="GO" id="GO:0016791">
    <property type="term" value="F:phosphatase activity"/>
    <property type="evidence" value="ECO:0007669"/>
    <property type="project" value="InterPro"/>
</dbReference>